<gene>
    <name evidence="1" type="ORF">PIB30_111795</name>
</gene>
<feature type="non-terminal residue" evidence="1">
    <location>
        <position position="1"/>
    </location>
</feature>
<organism evidence="1 2">
    <name type="scientific">Stylosanthes scabra</name>
    <dbReference type="NCBI Taxonomy" id="79078"/>
    <lineage>
        <taxon>Eukaryota</taxon>
        <taxon>Viridiplantae</taxon>
        <taxon>Streptophyta</taxon>
        <taxon>Embryophyta</taxon>
        <taxon>Tracheophyta</taxon>
        <taxon>Spermatophyta</taxon>
        <taxon>Magnoliopsida</taxon>
        <taxon>eudicotyledons</taxon>
        <taxon>Gunneridae</taxon>
        <taxon>Pentapetalae</taxon>
        <taxon>rosids</taxon>
        <taxon>fabids</taxon>
        <taxon>Fabales</taxon>
        <taxon>Fabaceae</taxon>
        <taxon>Papilionoideae</taxon>
        <taxon>50 kb inversion clade</taxon>
        <taxon>dalbergioids sensu lato</taxon>
        <taxon>Dalbergieae</taxon>
        <taxon>Pterocarpus clade</taxon>
        <taxon>Stylosanthes</taxon>
    </lineage>
</organism>
<comment type="caution">
    <text evidence="1">The sequence shown here is derived from an EMBL/GenBank/DDBJ whole genome shotgun (WGS) entry which is preliminary data.</text>
</comment>
<name>A0ABU6T0L6_9FABA</name>
<proteinExistence type="predicted"/>
<sequence>PINEENVWPKVEGDTIIPPIFRVKPNRPRRVRIIEQDEDRSQPKLRKSVDLVTCNNFGQYGHNRRHCPHPNITGYILDNPLLQ</sequence>
<dbReference type="EMBL" id="JASCZI010067818">
    <property type="protein sequence ID" value="MED6142246.1"/>
    <property type="molecule type" value="Genomic_DNA"/>
</dbReference>
<reference evidence="1 2" key="1">
    <citation type="journal article" date="2023" name="Plants (Basel)">
        <title>Bridging the Gap: Combining Genomics and Transcriptomics Approaches to Understand Stylosanthes scabra, an Orphan Legume from the Brazilian Caatinga.</title>
        <authorList>
            <person name="Ferreira-Neto J.R.C."/>
            <person name="da Silva M.D."/>
            <person name="Binneck E."/>
            <person name="de Melo N.F."/>
            <person name="da Silva R.H."/>
            <person name="de Melo A.L.T.M."/>
            <person name="Pandolfi V."/>
            <person name="Bustamante F.O."/>
            <person name="Brasileiro-Vidal A.C."/>
            <person name="Benko-Iseppon A.M."/>
        </authorList>
    </citation>
    <scope>NUCLEOTIDE SEQUENCE [LARGE SCALE GENOMIC DNA]</scope>
    <source>
        <tissue evidence="1">Leaves</tissue>
    </source>
</reference>
<keyword evidence="2" id="KW-1185">Reference proteome</keyword>
<evidence type="ECO:0000313" key="1">
    <source>
        <dbReference type="EMBL" id="MED6142246.1"/>
    </source>
</evidence>
<protein>
    <submittedName>
        <fullName evidence="1">Uncharacterized protein</fullName>
    </submittedName>
</protein>
<accession>A0ABU6T0L6</accession>
<dbReference type="Proteomes" id="UP001341840">
    <property type="component" value="Unassembled WGS sequence"/>
</dbReference>
<evidence type="ECO:0000313" key="2">
    <source>
        <dbReference type="Proteomes" id="UP001341840"/>
    </source>
</evidence>